<dbReference type="EMBL" id="FNQC01000012">
    <property type="protein sequence ID" value="SDZ38936.1"/>
    <property type="molecule type" value="Genomic_DNA"/>
</dbReference>
<keyword evidence="2" id="KW-1185">Reference proteome</keyword>
<proteinExistence type="predicted"/>
<evidence type="ECO:0000313" key="2">
    <source>
        <dbReference type="Proteomes" id="UP000199663"/>
    </source>
</evidence>
<gene>
    <name evidence="1" type="ORF">SAMN05444412_11279</name>
</gene>
<dbReference type="Gene3D" id="3.40.50.2300">
    <property type="match status" value="1"/>
</dbReference>
<reference evidence="1 2" key="1">
    <citation type="submission" date="2016-10" db="EMBL/GenBank/DDBJ databases">
        <authorList>
            <person name="Varghese N."/>
            <person name="Submissions S."/>
        </authorList>
    </citation>
    <scope>NUCLEOTIDE SEQUENCE [LARGE SCALE GENOMIC DNA]</scope>
    <source>
        <strain evidence="1 2">DSM 17997</strain>
    </source>
</reference>
<accession>A0A1H3SLQ9</accession>
<sequence>MSVTRLLYIDDNRIDSQIENLRKKLKRSGFDLDETFLNLNDENFKKRNENQKVILDLKKIKEYIIENYSQENFDIVASDYDYSDENVDGYQLLSWIKNQSKSQKYRLRFAQFCLYSAEQDKIVEKLNSPDQIKKLVKLKIDDFIDRNNLAEDLFSLFIKPKEKYSYSKHLIDYLEKYPDLTFNSVYPKFKGKSLSEIAHEIDKDLPNGIDFQKNLVELTIAHLVDLNKFEY</sequence>
<evidence type="ECO:0000313" key="1">
    <source>
        <dbReference type="EMBL" id="SDZ38936.1"/>
    </source>
</evidence>
<comment type="caution">
    <text evidence="1">The sequence shown here is derived from an EMBL/GenBank/DDBJ whole genome shotgun (WGS) entry which is preliminary data.</text>
</comment>
<dbReference type="RefSeq" id="WP_019598971.1">
    <property type="nucleotide sequence ID" value="NZ_FNQC01000012.1"/>
</dbReference>
<organism evidence="1 2">
    <name type="scientific">Rhodonellum ikkaensis</name>
    <dbReference type="NCBI Taxonomy" id="336829"/>
    <lineage>
        <taxon>Bacteria</taxon>
        <taxon>Pseudomonadati</taxon>
        <taxon>Bacteroidota</taxon>
        <taxon>Cytophagia</taxon>
        <taxon>Cytophagales</taxon>
        <taxon>Cytophagaceae</taxon>
        <taxon>Rhodonellum</taxon>
    </lineage>
</organism>
<protein>
    <submittedName>
        <fullName evidence="1">Uncharacterized protein</fullName>
    </submittedName>
</protein>
<dbReference type="Proteomes" id="UP000199663">
    <property type="component" value="Unassembled WGS sequence"/>
</dbReference>
<name>A0A1H3SLQ9_9BACT</name>